<reference evidence="2 3" key="1">
    <citation type="submission" date="2021-05" db="EMBL/GenBank/DDBJ databases">
        <title>Novel species in genus Arthrobacter.</title>
        <authorList>
            <person name="Zhang G."/>
        </authorList>
    </citation>
    <scope>NUCLEOTIDE SEQUENCE [LARGE SCALE GENOMIC DNA]</scope>
    <source>
        <strain evidence="3">zg-ZUI227</strain>
    </source>
</reference>
<keyword evidence="3" id="KW-1185">Reference proteome</keyword>
<gene>
    <name evidence="2" type="ORF">KKR91_07120</name>
</gene>
<dbReference type="EMBL" id="CP076022">
    <property type="protein sequence ID" value="QWC11320.1"/>
    <property type="molecule type" value="Genomic_DNA"/>
</dbReference>
<dbReference type="KEGG" id="ajg:KKR91_07120"/>
<evidence type="ECO:0000313" key="3">
    <source>
        <dbReference type="Proteomes" id="UP000676885"/>
    </source>
</evidence>
<keyword evidence="1" id="KW-0472">Membrane</keyword>
<feature type="transmembrane region" description="Helical" evidence="1">
    <location>
        <begin position="120"/>
        <end position="139"/>
    </location>
</feature>
<evidence type="ECO:0000313" key="2">
    <source>
        <dbReference type="EMBL" id="QWC11320.1"/>
    </source>
</evidence>
<accession>A0A975M7D6</accession>
<proteinExistence type="predicted"/>
<feature type="transmembrane region" description="Helical" evidence="1">
    <location>
        <begin position="21"/>
        <end position="41"/>
    </location>
</feature>
<dbReference type="InterPro" id="IPR021257">
    <property type="entry name" value="DUF2809"/>
</dbReference>
<dbReference type="AlphaFoldDB" id="A0A975M7D6"/>
<organism evidence="2 3">
    <name type="scientific">Arthrobacter jiangjiafuii</name>
    <dbReference type="NCBI Taxonomy" id="2817475"/>
    <lineage>
        <taxon>Bacteria</taxon>
        <taxon>Bacillati</taxon>
        <taxon>Actinomycetota</taxon>
        <taxon>Actinomycetes</taxon>
        <taxon>Micrococcales</taxon>
        <taxon>Micrococcaceae</taxon>
        <taxon>Arthrobacter</taxon>
    </lineage>
</organism>
<dbReference type="Proteomes" id="UP000676885">
    <property type="component" value="Chromosome"/>
</dbReference>
<evidence type="ECO:0000256" key="1">
    <source>
        <dbReference type="SAM" id="Phobius"/>
    </source>
</evidence>
<sequence>MSAVHPLKPVPAPRELLPHEVLLRRAALACGAVAVVAAGLWARTGLAGTAGDAAGGILYAVLLYLLLAFAAPRARSLTIAAAAVVLCGVIELFQLTPWPARWAELWPPLRLVLGTTFNPWDLPAYAAGGFAAGLADHLLRRVGASRRR</sequence>
<feature type="transmembrane region" description="Helical" evidence="1">
    <location>
        <begin position="53"/>
        <end position="70"/>
    </location>
</feature>
<dbReference type="RefSeq" id="WP_210230996.1">
    <property type="nucleotide sequence ID" value="NZ_CP076022.1"/>
</dbReference>
<feature type="transmembrane region" description="Helical" evidence="1">
    <location>
        <begin position="77"/>
        <end position="100"/>
    </location>
</feature>
<keyword evidence="1" id="KW-1133">Transmembrane helix</keyword>
<dbReference type="Pfam" id="PF10990">
    <property type="entry name" value="DUF2809"/>
    <property type="match status" value="1"/>
</dbReference>
<name>A0A975M7D6_9MICC</name>
<protein>
    <submittedName>
        <fullName evidence="2">DUF2809 domain-containing protein</fullName>
    </submittedName>
</protein>
<keyword evidence="1" id="KW-0812">Transmembrane</keyword>